<reference evidence="1 2" key="1">
    <citation type="submission" date="2016-03" db="EMBL/GenBank/DDBJ databases">
        <title>Cyphomyrmex costatus WGS genome.</title>
        <authorList>
            <person name="Nygaard S."/>
            <person name="Hu H."/>
            <person name="Boomsma J."/>
            <person name="Zhang G."/>
        </authorList>
    </citation>
    <scope>NUCLEOTIDE SEQUENCE [LARGE SCALE GENOMIC DNA]</scope>
    <source>
        <strain evidence="1">MS0001</strain>
        <tissue evidence="1">Whole body</tissue>
    </source>
</reference>
<keyword evidence="2" id="KW-1185">Reference proteome</keyword>
<organism evidence="1 2">
    <name type="scientific">Cyphomyrmex costatus</name>
    <dbReference type="NCBI Taxonomy" id="456900"/>
    <lineage>
        <taxon>Eukaryota</taxon>
        <taxon>Metazoa</taxon>
        <taxon>Ecdysozoa</taxon>
        <taxon>Arthropoda</taxon>
        <taxon>Hexapoda</taxon>
        <taxon>Insecta</taxon>
        <taxon>Pterygota</taxon>
        <taxon>Neoptera</taxon>
        <taxon>Endopterygota</taxon>
        <taxon>Hymenoptera</taxon>
        <taxon>Apocrita</taxon>
        <taxon>Aculeata</taxon>
        <taxon>Formicoidea</taxon>
        <taxon>Formicidae</taxon>
        <taxon>Myrmicinae</taxon>
        <taxon>Cyphomyrmex</taxon>
    </lineage>
</organism>
<name>A0A195D4W4_9HYME</name>
<sequence>MIIVTAGDWRLGNPITWKSGLNSPGGNVTCVSVCMGNTHCDLLKIPLEFGEMWPSSFHHRVNAFQKHYITKVVCRENSLKEVTNGCAAIYEYSSCQYADNAIAAQCFSLQKYIASTMRYAEQMVRMIGDEFLTEERDRKYYADHYTCCPPPLFIILITLVEPTQAIDKRLDVSLMNRTVDLMALLNWQNFRSSGWQNLPAVLSDILSAVSP</sequence>
<protein>
    <submittedName>
        <fullName evidence="1">Rhomboid-related protein 3</fullName>
    </submittedName>
</protein>
<accession>A0A195D4W4</accession>
<dbReference type="Proteomes" id="UP000078542">
    <property type="component" value="Unassembled WGS sequence"/>
</dbReference>
<evidence type="ECO:0000313" key="2">
    <source>
        <dbReference type="Proteomes" id="UP000078542"/>
    </source>
</evidence>
<dbReference type="STRING" id="456900.A0A195D4W4"/>
<gene>
    <name evidence="1" type="ORF">ALC62_01127</name>
</gene>
<dbReference type="EMBL" id="KQ976842">
    <property type="protein sequence ID" value="KYN07945.1"/>
    <property type="molecule type" value="Genomic_DNA"/>
</dbReference>
<proteinExistence type="predicted"/>
<evidence type="ECO:0000313" key="1">
    <source>
        <dbReference type="EMBL" id="KYN07945.1"/>
    </source>
</evidence>
<dbReference type="AlphaFoldDB" id="A0A195D4W4"/>